<dbReference type="Proteomes" id="UP000192746">
    <property type="component" value="Unassembled WGS sequence"/>
</dbReference>
<organism evidence="1 2">
    <name type="scientific">Zunongwangia atlantica 22II14-10F7</name>
    <dbReference type="NCBI Taxonomy" id="1185767"/>
    <lineage>
        <taxon>Bacteria</taxon>
        <taxon>Pseudomonadati</taxon>
        <taxon>Bacteroidota</taxon>
        <taxon>Flavobacteriia</taxon>
        <taxon>Flavobacteriales</taxon>
        <taxon>Flavobacteriaceae</taxon>
        <taxon>Zunongwangia</taxon>
    </lineage>
</organism>
<comment type="caution">
    <text evidence="1">The sequence shown here is derived from an EMBL/GenBank/DDBJ whole genome shotgun (WGS) entry which is preliminary data.</text>
</comment>
<proteinExistence type="predicted"/>
<keyword evidence="2" id="KW-1185">Reference proteome</keyword>
<sequence>MNSLNFIGTAKEYNTPRLASKSKFVSNECLEGLPQGSLLRVGFFIVAVRAVPATTLTAIAAL</sequence>
<protein>
    <submittedName>
        <fullName evidence="1">Uncharacterized protein</fullName>
    </submittedName>
</protein>
<reference evidence="1 2" key="1">
    <citation type="submission" date="2013-04" db="EMBL/GenBank/DDBJ databases">
        <title>Zunongwangia sp. 22II14-10F7 Genome Sequencing.</title>
        <authorList>
            <person name="Lai Q."/>
            <person name="Shao Z."/>
        </authorList>
    </citation>
    <scope>NUCLEOTIDE SEQUENCE [LARGE SCALE GENOMIC DNA]</scope>
    <source>
        <strain evidence="1 2">22II14-10F7</strain>
    </source>
</reference>
<dbReference type="STRING" id="1185767.IIF7_03851"/>
<accession>A0A1Y1T6E6</accession>
<name>A0A1Y1T6E6_9FLAO</name>
<dbReference type="EMBL" id="ARYN01000003">
    <property type="protein sequence ID" value="ORL46620.1"/>
    <property type="molecule type" value="Genomic_DNA"/>
</dbReference>
<gene>
    <name evidence="1" type="ORF">IIF7_03851</name>
</gene>
<evidence type="ECO:0000313" key="2">
    <source>
        <dbReference type="Proteomes" id="UP000192746"/>
    </source>
</evidence>
<dbReference type="AlphaFoldDB" id="A0A1Y1T6E6"/>
<evidence type="ECO:0000313" key="1">
    <source>
        <dbReference type="EMBL" id="ORL46620.1"/>
    </source>
</evidence>